<feature type="transmembrane region" description="Helical" evidence="2">
    <location>
        <begin position="85"/>
        <end position="108"/>
    </location>
</feature>
<keyword evidence="5" id="KW-1185">Reference proteome</keyword>
<feature type="transmembrane region" description="Helical" evidence="2">
    <location>
        <begin position="222"/>
        <end position="243"/>
    </location>
</feature>
<feature type="transmembrane region" description="Helical" evidence="2">
    <location>
        <begin position="177"/>
        <end position="196"/>
    </location>
</feature>
<feature type="domain" description="Peptidase M56" evidence="3">
    <location>
        <begin position="132"/>
        <end position="252"/>
    </location>
</feature>
<dbReference type="OrthoDB" id="649093at2"/>
<dbReference type="CDD" id="cd07341">
    <property type="entry name" value="M56_BlaR1_MecR1_like"/>
    <property type="match status" value="1"/>
</dbReference>
<evidence type="ECO:0000313" key="5">
    <source>
        <dbReference type="Proteomes" id="UP000263900"/>
    </source>
</evidence>
<dbReference type="PANTHER" id="PTHR34978:SF3">
    <property type="entry name" value="SLR0241 PROTEIN"/>
    <property type="match status" value="1"/>
</dbReference>
<evidence type="ECO:0000256" key="2">
    <source>
        <dbReference type="SAM" id="Phobius"/>
    </source>
</evidence>
<dbReference type="KEGG" id="pseg:D3H65_20140"/>
<proteinExistence type="predicted"/>
<feature type="transmembrane region" description="Helical" evidence="2">
    <location>
        <begin position="263"/>
        <end position="280"/>
    </location>
</feature>
<evidence type="ECO:0000259" key="3">
    <source>
        <dbReference type="Pfam" id="PF05569"/>
    </source>
</evidence>
<keyword evidence="2" id="KW-1133">Transmembrane helix</keyword>
<dbReference type="RefSeq" id="WP_119052036.1">
    <property type="nucleotide sequence ID" value="NZ_CP032157.1"/>
</dbReference>
<feature type="region of interest" description="Disordered" evidence="1">
    <location>
        <begin position="351"/>
        <end position="407"/>
    </location>
</feature>
<reference evidence="4 5" key="1">
    <citation type="submission" date="2018-09" db="EMBL/GenBank/DDBJ databases">
        <title>Genome sequencing of strain 6GH32-13.</title>
        <authorList>
            <person name="Weon H.-Y."/>
            <person name="Heo J."/>
            <person name="Kwon S.-W."/>
        </authorList>
    </citation>
    <scope>NUCLEOTIDE SEQUENCE [LARGE SCALE GENOMIC DNA]</scope>
    <source>
        <strain evidence="4 5">5GH32-13</strain>
    </source>
</reference>
<name>A0A3B7MQT6_9BACT</name>
<accession>A0A3B7MQT6</accession>
<dbReference type="Proteomes" id="UP000263900">
    <property type="component" value="Chromosome"/>
</dbReference>
<dbReference type="Pfam" id="PF05569">
    <property type="entry name" value="Peptidase_M56"/>
    <property type="match status" value="1"/>
</dbReference>
<dbReference type="AlphaFoldDB" id="A0A3B7MQT6"/>
<dbReference type="InterPro" id="IPR052173">
    <property type="entry name" value="Beta-lactam_resp_regulator"/>
</dbReference>
<organism evidence="4 5">
    <name type="scientific">Paraflavitalea soli</name>
    <dbReference type="NCBI Taxonomy" id="2315862"/>
    <lineage>
        <taxon>Bacteria</taxon>
        <taxon>Pseudomonadati</taxon>
        <taxon>Bacteroidota</taxon>
        <taxon>Chitinophagia</taxon>
        <taxon>Chitinophagales</taxon>
        <taxon>Chitinophagaceae</taxon>
        <taxon>Paraflavitalea</taxon>
    </lineage>
</organism>
<evidence type="ECO:0000256" key="1">
    <source>
        <dbReference type="SAM" id="MobiDB-lite"/>
    </source>
</evidence>
<feature type="compositionally biased region" description="Low complexity" evidence="1">
    <location>
        <begin position="375"/>
        <end position="387"/>
    </location>
</feature>
<sequence>MQYILKLSIALGVVYLFYWLLLRRLTFYNWNRWYLLVYSMVVFFIPLIDVFDLLQQHGLQHAAVISYIPALPVVNQVMATPETDINWWVICAGLIATGSVLMAGRLLIQFLSLRRLKSSAVLLSDGEVKLFHIDKKIIPFSTRSAIYVNRHLHAEHELKEIIRHEFIHVKQRHSMDLWWGELLCILNWYNPFAWLIRKAMRQNLEFIADHQVLQSGLDRKQYQYLLLKVTGIAPFSIATNFNFSSLKKRIVMMNKNKSANVHLMRFLFILPLLVVVLLAFRKVAISNSPSYVDKKITDTVPVKEINVEEDFKQKGIKRIMIKEKTLKAEVIFKNGTVKTFDLTKADEKEAFDSEYGDLVPPPPPTAPRPAKAPRHAAPAAPAAAPNDAPAPPSPAALPGEPAAPAAVPAPAAPKWAAGFRAAGTTSFVESATSTPVEVAVAPVAVTASGNVSITEGPVSGPVEVTVRATKAEIRNVTARGTATGTINKRTLVTADMIEVRPVTAVHVTGTGTIDDAAEVLAEIKNTTTRQELEQLAAALKEKGYSLSFNNVGFDNGELVSLEGSISNGSEKGNFSGDHFKTLTVSVHKNNGKRYFLVGIRGGSVSFQQ</sequence>
<keyword evidence="2" id="KW-0812">Transmembrane</keyword>
<dbReference type="InterPro" id="IPR008756">
    <property type="entry name" value="Peptidase_M56"/>
</dbReference>
<keyword evidence="2" id="KW-0472">Membrane</keyword>
<dbReference type="EMBL" id="CP032157">
    <property type="protein sequence ID" value="AXY76157.1"/>
    <property type="molecule type" value="Genomic_DNA"/>
</dbReference>
<feature type="transmembrane region" description="Helical" evidence="2">
    <location>
        <begin position="7"/>
        <end position="27"/>
    </location>
</feature>
<feature type="compositionally biased region" description="Low complexity" evidence="1">
    <location>
        <begin position="396"/>
        <end position="407"/>
    </location>
</feature>
<evidence type="ECO:0000313" key="4">
    <source>
        <dbReference type="EMBL" id="AXY76157.1"/>
    </source>
</evidence>
<protein>
    <recommendedName>
        <fullName evidence="3">Peptidase M56 domain-containing protein</fullName>
    </recommendedName>
</protein>
<gene>
    <name evidence="4" type="ORF">D3H65_20140</name>
</gene>
<dbReference type="PANTHER" id="PTHR34978">
    <property type="entry name" value="POSSIBLE SENSOR-TRANSDUCER PROTEIN BLAR"/>
    <property type="match status" value="1"/>
</dbReference>
<feature type="transmembrane region" description="Helical" evidence="2">
    <location>
        <begin position="33"/>
        <end position="54"/>
    </location>
</feature>